<gene>
    <name evidence="1" type="ORF">TCEL_02296</name>
</gene>
<name>R7RUS6_9CLOT</name>
<reference evidence="1" key="1">
    <citation type="submission" date="2013-03" db="EMBL/GenBank/DDBJ databases">
        <title>Draft genome sequence of the hydrogen-ethanol-producing anaerobic alkalithermophilic Caloramator celere.</title>
        <authorList>
            <person name="Ciranna A."/>
            <person name="Larjo A."/>
            <person name="Kivisto A."/>
            <person name="Santala V."/>
            <person name="Roos C."/>
            <person name="Karp M."/>
        </authorList>
    </citation>
    <scope>NUCLEOTIDE SEQUENCE [LARGE SCALE GENOMIC DNA]</scope>
    <source>
        <strain evidence="1">DSM 8682</strain>
    </source>
</reference>
<dbReference type="EMBL" id="CAVN010000149">
    <property type="protein sequence ID" value="CDF59228.1"/>
    <property type="molecule type" value="Genomic_DNA"/>
</dbReference>
<keyword evidence="2" id="KW-1185">Reference proteome</keyword>
<accession>R7RUS6</accession>
<sequence length="234" mass="27594">MYLAEVKIELQDYLFYASKEISDYYITSKYQHNYSLSYAFGFCPNRYEVYYDKVYYLEDLNNLNKVGIYIYPSKWDGNLVDLRFNSMKDGYALSMEKNTPFPVNGVISAIEPEAVLTTYILSNEKIEIKNIIRLGKWDTACRISYNWQQAKVIKANGMFEGVYNYMDLLQKPQEFDITELSIPNRLIQNAYYEEEIECIKSENGVVLPICKYFGSDVDELYRNYVEGKKNKKRK</sequence>
<dbReference type="RefSeq" id="WP_018666491.1">
    <property type="nucleotide sequence ID" value="NZ_HF952039.1"/>
</dbReference>
<evidence type="ECO:0000313" key="2">
    <source>
        <dbReference type="Proteomes" id="UP000014923"/>
    </source>
</evidence>
<dbReference type="OrthoDB" id="49508at2"/>
<dbReference type="Proteomes" id="UP000014923">
    <property type="component" value="Unassembled WGS sequence"/>
</dbReference>
<proteinExistence type="predicted"/>
<dbReference type="InterPro" id="IPR017576">
    <property type="entry name" value="CRISPR-assoc_prot_Csc1"/>
</dbReference>
<dbReference type="NCBIfam" id="TIGR03159">
    <property type="entry name" value="cas_Csc1"/>
    <property type="match status" value="1"/>
</dbReference>
<comment type="caution">
    <text evidence="1">The sequence shown here is derived from an EMBL/GenBank/DDBJ whole genome shotgun (WGS) entry which is preliminary data.</text>
</comment>
<dbReference type="HOGENOM" id="CLU_095955_0_0_9"/>
<dbReference type="Pfam" id="PF26241">
    <property type="entry name" value="Cas_Csc1"/>
    <property type="match status" value="1"/>
</dbReference>
<evidence type="ECO:0000313" key="1">
    <source>
        <dbReference type="EMBL" id="CDF59228.1"/>
    </source>
</evidence>
<protein>
    <submittedName>
        <fullName evidence="1">Uncharacterized protein</fullName>
    </submittedName>
</protein>
<dbReference type="AlphaFoldDB" id="R7RUS6"/>
<dbReference type="eggNOG" id="ENOG502Z9AK">
    <property type="taxonomic scope" value="Bacteria"/>
</dbReference>
<organism evidence="1 2">
    <name type="scientific">Thermobrachium celere DSM 8682</name>
    <dbReference type="NCBI Taxonomy" id="941824"/>
    <lineage>
        <taxon>Bacteria</taxon>
        <taxon>Bacillati</taxon>
        <taxon>Bacillota</taxon>
        <taxon>Clostridia</taxon>
        <taxon>Eubacteriales</taxon>
        <taxon>Clostridiaceae</taxon>
        <taxon>Thermobrachium</taxon>
    </lineage>
</organism>